<gene>
    <name evidence="1" type="ORF">LCGC14_2315410</name>
</gene>
<proteinExistence type="predicted"/>
<organism evidence="1">
    <name type="scientific">marine sediment metagenome</name>
    <dbReference type="NCBI Taxonomy" id="412755"/>
    <lineage>
        <taxon>unclassified sequences</taxon>
        <taxon>metagenomes</taxon>
        <taxon>ecological metagenomes</taxon>
    </lineage>
</organism>
<dbReference type="AlphaFoldDB" id="A0A0F9EWX4"/>
<sequence length="63" mass="7033">MSKAGGLLMGVEDRKPLLMDKAGRITLPKKMRDALGFPEGQPWPIWVEAVPSIKEPKYLVITK</sequence>
<evidence type="ECO:0008006" key="2">
    <source>
        <dbReference type="Google" id="ProtNLM"/>
    </source>
</evidence>
<accession>A0A0F9EWX4</accession>
<dbReference type="InterPro" id="IPR037914">
    <property type="entry name" value="SpoVT-AbrB_sf"/>
</dbReference>
<evidence type="ECO:0000313" key="1">
    <source>
        <dbReference type="EMBL" id="KKL49450.1"/>
    </source>
</evidence>
<comment type="caution">
    <text evidence="1">The sequence shown here is derived from an EMBL/GenBank/DDBJ whole genome shotgun (WGS) entry which is preliminary data.</text>
</comment>
<protein>
    <recommendedName>
        <fullName evidence="2">SpoVT-AbrB domain-containing protein</fullName>
    </recommendedName>
</protein>
<dbReference type="EMBL" id="LAZR01032954">
    <property type="protein sequence ID" value="KKL49450.1"/>
    <property type="molecule type" value="Genomic_DNA"/>
</dbReference>
<dbReference type="SUPFAM" id="SSF89447">
    <property type="entry name" value="AbrB/MazE/MraZ-like"/>
    <property type="match status" value="1"/>
</dbReference>
<dbReference type="Gene3D" id="2.10.260.10">
    <property type="match status" value="1"/>
</dbReference>
<name>A0A0F9EWX4_9ZZZZ</name>
<reference evidence="1" key="1">
    <citation type="journal article" date="2015" name="Nature">
        <title>Complex archaea that bridge the gap between prokaryotes and eukaryotes.</title>
        <authorList>
            <person name="Spang A."/>
            <person name="Saw J.H."/>
            <person name="Jorgensen S.L."/>
            <person name="Zaremba-Niedzwiedzka K."/>
            <person name="Martijn J."/>
            <person name="Lind A.E."/>
            <person name="van Eijk R."/>
            <person name="Schleper C."/>
            <person name="Guy L."/>
            <person name="Ettema T.J."/>
        </authorList>
    </citation>
    <scope>NUCLEOTIDE SEQUENCE</scope>
</reference>